<feature type="domain" description="Crinkler effector protein N-terminal" evidence="4">
    <location>
        <begin position="2"/>
        <end position="117"/>
    </location>
</feature>
<comment type="subcellular location">
    <subcellularLocation>
        <location evidence="1">Host cell</location>
    </subcellularLocation>
    <subcellularLocation>
        <location evidence="2">Secreted</location>
    </subcellularLocation>
</comment>
<evidence type="ECO:0000313" key="5">
    <source>
        <dbReference type="EMBL" id="CEG46786.1"/>
    </source>
</evidence>
<keyword evidence="6" id="KW-1185">Reference proteome</keyword>
<dbReference type="AlphaFoldDB" id="A0A0P1AYU9"/>
<accession>A0A0P1AYU9</accession>
<dbReference type="InterPro" id="IPR045379">
    <property type="entry name" value="Crinkler_N"/>
</dbReference>
<proteinExistence type="predicted"/>
<dbReference type="Proteomes" id="UP000054928">
    <property type="component" value="Unassembled WGS sequence"/>
</dbReference>
<evidence type="ECO:0000313" key="6">
    <source>
        <dbReference type="Proteomes" id="UP000054928"/>
    </source>
</evidence>
<dbReference type="EMBL" id="CCYD01002349">
    <property type="protein sequence ID" value="CEG46786.1"/>
    <property type="molecule type" value="Genomic_DNA"/>
</dbReference>
<evidence type="ECO:0000256" key="1">
    <source>
        <dbReference type="ARBA" id="ARBA00004340"/>
    </source>
</evidence>
<dbReference type="GO" id="GO:0005576">
    <property type="term" value="C:extracellular region"/>
    <property type="evidence" value="ECO:0007669"/>
    <property type="project" value="UniProtKB-SubCell"/>
</dbReference>
<name>A0A0P1AYU9_PLAHL</name>
<dbReference type="RefSeq" id="XP_024583155.1">
    <property type="nucleotide sequence ID" value="XM_024717681.1"/>
</dbReference>
<dbReference type="GO" id="GO:0043657">
    <property type="term" value="C:host cell"/>
    <property type="evidence" value="ECO:0007669"/>
    <property type="project" value="UniProtKB-SubCell"/>
</dbReference>
<dbReference type="GeneID" id="36398522"/>
<sequence>MVKLFCAIVGEQGSAFPVNIASSESVGDLKEEIAEKQKYDFAASKLQLFLARKGDSWLPDDDPAALQLEVGKVHNDIQVLINEEKMKATWTIKEVLKANNITRWRAPKSKHIHVLVVTPEQEQEKTRLWLVDGLVENALNTKGIRYRLFRLADSYIGYYDPDHRIGDQIQALWYDGTTLRVHVLFEKKEKALEFESVVRNERQTINSPLNGQVIKTSVTQVVQVSCELRRICYEHYDPQATESTQDTMSSISTNTTIVDVMTDEFRFQRIESEKWFGPLGKAQSCHLMSREHCRRYESYHKYDNDKSNRLALSSEMHGWYDALTVSVPVMNIRVESVSPHPVISNRFEIKLIVSALDAGYGELISLRMKDGFAASDDRLEMQTCVYIENPMVFCECIEWKRKQIKQRWQEYFDMTSTTD</sequence>
<reference evidence="6" key="1">
    <citation type="submission" date="2014-09" db="EMBL/GenBank/DDBJ databases">
        <authorList>
            <person name="Sharma Rahul"/>
            <person name="Thines Marco"/>
        </authorList>
    </citation>
    <scope>NUCLEOTIDE SEQUENCE [LARGE SCALE GENOMIC DNA]</scope>
</reference>
<protein>
    <submittedName>
        <fullName evidence="5">CRN-like protein</fullName>
    </submittedName>
</protein>
<evidence type="ECO:0000256" key="3">
    <source>
        <dbReference type="ARBA" id="ARBA00022525"/>
    </source>
</evidence>
<dbReference type="Pfam" id="PF20147">
    <property type="entry name" value="Crinkler"/>
    <property type="match status" value="1"/>
</dbReference>
<organism evidence="5 6">
    <name type="scientific">Plasmopara halstedii</name>
    <name type="common">Downy mildew of sunflower</name>
    <dbReference type="NCBI Taxonomy" id="4781"/>
    <lineage>
        <taxon>Eukaryota</taxon>
        <taxon>Sar</taxon>
        <taxon>Stramenopiles</taxon>
        <taxon>Oomycota</taxon>
        <taxon>Peronosporomycetes</taxon>
        <taxon>Peronosporales</taxon>
        <taxon>Peronosporaceae</taxon>
        <taxon>Plasmopara</taxon>
    </lineage>
</organism>
<dbReference type="OrthoDB" id="167134at2759"/>
<evidence type="ECO:0000256" key="2">
    <source>
        <dbReference type="ARBA" id="ARBA00004613"/>
    </source>
</evidence>
<evidence type="ECO:0000259" key="4">
    <source>
        <dbReference type="Pfam" id="PF20147"/>
    </source>
</evidence>
<dbReference type="OMA" id="ANNITRW"/>
<keyword evidence="3" id="KW-0964">Secreted</keyword>